<evidence type="ECO:0000313" key="2">
    <source>
        <dbReference type="Proteomes" id="UP000280271"/>
    </source>
</evidence>
<reference evidence="1 2" key="1">
    <citation type="submission" date="2018-09" db="EMBL/GenBank/DDBJ databases">
        <title>The draft genome of Acinetobacter sp. strains.</title>
        <authorList>
            <person name="Qin J."/>
            <person name="Feng Y."/>
            <person name="Zong Z."/>
        </authorList>
    </citation>
    <scope>NUCLEOTIDE SEQUENCE [LARGE SCALE GENOMIC DNA]</scope>
    <source>
        <strain evidence="1 2">WCHAc060005</strain>
    </source>
</reference>
<dbReference type="Proteomes" id="UP000280271">
    <property type="component" value="Unassembled WGS sequence"/>
</dbReference>
<dbReference type="RefSeq" id="WP_121524039.1">
    <property type="nucleotide sequence ID" value="NZ_RCHC01000087.1"/>
</dbReference>
<evidence type="ECO:0000313" key="1">
    <source>
        <dbReference type="EMBL" id="RLL15897.1"/>
    </source>
</evidence>
<gene>
    <name evidence="1" type="ORF">D9K81_18345</name>
</gene>
<organism evidence="1 2">
    <name type="scientific">Acinetobacter chengduensis</name>
    <dbReference type="NCBI Taxonomy" id="2420890"/>
    <lineage>
        <taxon>Bacteria</taxon>
        <taxon>Pseudomonadati</taxon>
        <taxon>Pseudomonadota</taxon>
        <taxon>Gammaproteobacteria</taxon>
        <taxon>Moraxellales</taxon>
        <taxon>Moraxellaceae</taxon>
        <taxon>Acinetobacter</taxon>
    </lineage>
</organism>
<protein>
    <submittedName>
        <fullName evidence="1">Uncharacterized protein</fullName>
    </submittedName>
</protein>
<dbReference type="EMBL" id="RCHC01000087">
    <property type="protein sequence ID" value="RLL15897.1"/>
    <property type="molecule type" value="Genomic_DNA"/>
</dbReference>
<name>A0ABX9TS08_9GAMM</name>
<proteinExistence type="predicted"/>
<feature type="non-terminal residue" evidence="1">
    <location>
        <position position="72"/>
    </location>
</feature>
<keyword evidence="2" id="KW-1185">Reference proteome</keyword>
<sequence length="72" mass="7922">MTVSKILQGQAGIQYGAVTDKSGADPRDSLNNAIFTGQFKRGRFDKPMKIHSGNVRAMLGYDPENMDYVAIE</sequence>
<accession>A0ABX9TS08</accession>
<comment type="caution">
    <text evidence="1">The sequence shown here is derived from an EMBL/GenBank/DDBJ whole genome shotgun (WGS) entry which is preliminary data.</text>
</comment>